<organism evidence="1 2">
    <name type="scientific">Trifolium medium</name>
    <dbReference type="NCBI Taxonomy" id="97028"/>
    <lineage>
        <taxon>Eukaryota</taxon>
        <taxon>Viridiplantae</taxon>
        <taxon>Streptophyta</taxon>
        <taxon>Embryophyta</taxon>
        <taxon>Tracheophyta</taxon>
        <taxon>Spermatophyta</taxon>
        <taxon>Magnoliopsida</taxon>
        <taxon>eudicotyledons</taxon>
        <taxon>Gunneridae</taxon>
        <taxon>Pentapetalae</taxon>
        <taxon>rosids</taxon>
        <taxon>fabids</taxon>
        <taxon>Fabales</taxon>
        <taxon>Fabaceae</taxon>
        <taxon>Papilionoideae</taxon>
        <taxon>50 kb inversion clade</taxon>
        <taxon>NPAAA clade</taxon>
        <taxon>Hologalegina</taxon>
        <taxon>IRL clade</taxon>
        <taxon>Trifolieae</taxon>
        <taxon>Trifolium</taxon>
    </lineage>
</organism>
<comment type="caution">
    <text evidence="1">The sequence shown here is derived from an EMBL/GenBank/DDBJ whole genome shotgun (WGS) entry which is preliminary data.</text>
</comment>
<proteinExistence type="predicted"/>
<protein>
    <submittedName>
        <fullName evidence="1">Uncharacterized protein</fullName>
    </submittedName>
</protein>
<evidence type="ECO:0000313" key="2">
    <source>
        <dbReference type="Proteomes" id="UP000265520"/>
    </source>
</evidence>
<reference evidence="1 2" key="1">
    <citation type="journal article" date="2018" name="Front. Plant Sci.">
        <title>Red Clover (Trifolium pratense) and Zigzag Clover (T. medium) - A Picture of Genomic Similarities and Differences.</title>
        <authorList>
            <person name="Dluhosova J."/>
            <person name="Istvanek J."/>
            <person name="Nedelnik J."/>
            <person name="Repkova J."/>
        </authorList>
    </citation>
    <scope>NUCLEOTIDE SEQUENCE [LARGE SCALE GENOMIC DNA]</scope>
    <source>
        <strain evidence="2">cv. 10/8</strain>
        <tissue evidence="1">Leaf</tissue>
    </source>
</reference>
<dbReference type="AlphaFoldDB" id="A0A392RG48"/>
<keyword evidence="2" id="KW-1185">Reference proteome</keyword>
<evidence type="ECO:0000313" key="1">
    <source>
        <dbReference type="EMBL" id="MCI34750.1"/>
    </source>
</evidence>
<accession>A0A392RG48</accession>
<dbReference type="Proteomes" id="UP000265520">
    <property type="component" value="Unassembled WGS sequence"/>
</dbReference>
<sequence>MTTDHTTRNSVYMVLILDGRVE</sequence>
<name>A0A392RG48_9FABA</name>
<dbReference type="EMBL" id="LXQA010216741">
    <property type="protein sequence ID" value="MCI34750.1"/>
    <property type="molecule type" value="Genomic_DNA"/>
</dbReference>
<feature type="non-terminal residue" evidence="1">
    <location>
        <position position="22"/>
    </location>
</feature>